<comment type="function">
    <text evidence="10 11">Phosphorylation of dTMP to form dTDP in both de novo and salvage pathways of dTTP synthesis.</text>
</comment>
<organism evidence="13 14">
    <name type="scientific">Aminicella lysinilytica</name>
    <dbReference type="NCBI Taxonomy" id="433323"/>
    <lineage>
        <taxon>Bacteria</taxon>
        <taxon>Bacillati</taxon>
        <taxon>Bacillota</taxon>
        <taxon>Clostridia</taxon>
        <taxon>Peptostreptococcales</taxon>
        <taxon>Anaerovoracaceae</taxon>
        <taxon>Aminicella</taxon>
    </lineage>
</organism>
<dbReference type="Gene3D" id="3.40.50.300">
    <property type="entry name" value="P-loop containing nucleotide triphosphate hydrolases"/>
    <property type="match status" value="1"/>
</dbReference>
<evidence type="ECO:0000256" key="9">
    <source>
        <dbReference type="ARBA" id="ARBA00048743"/>
    </source>
</evidence>
<evidence type="ECO:0000256" key="2">
    <source>
        <dbReference type="ARBA" id="ARBA00012980"/>
    </source>
</evidence>
<comment type="similarity">
    <text evidence="1 11">Belongs to the thymidylate kinase family.</text>
</comment>
<dbReference type="SUPFAM" id="SSF52540">
    <property type="entry name" value="P-loop containing nucleoside triphosphate hydrolases"/>
    <property type="match status" value="1"/>
</dbReference>
<protein>
    <recommendedName>
        <fullName evidence="3 11">Thymidylate kinase</fullName>
        <ecNumber evidence="2 11">2.7.4.9</ecNumber>
    </recommendedName>
    <alternativeName>
        <fullName evidence="11">dTMP kinase</fullName>
    </alternativeName>
</protein>
<feature type="binding site" evidence="11">
    <location>
        <begin position="11"/>
        <end position="18"/>
    </location>
    <ligand>
        <name>ATP</name>
        <dbReference type="ChEBI" id="CHEBI:30616"/>
    </ligand>
</feature>
<dbReference type="InterPro" id="IPR018094">
    <property type="entry name" value="Thymidylate_kinase"/>
</dbReference>
<dbReference type="InterPro" id="IPR018095">
    <property type="entry name" value="Thymidylate_kin_CS"/>
</dbReference>
<keyword evidence="6 11" id="KW-0547">Nucleotide-binding</keyword>
<evidence type="ECO:0000256" key="3">
    <source>
        <dbReference type="ARBA" id="ARBA00017144"/>
    </source>
</evidence>
<dbReference type="RefSeq" id="WP_133529079.1">
    <property type="nucleotide sequence ID" value="NZ_CALCQM010000159.1"/>
</dbReference>
<dbReference type="GO" id="GO:0005524">
    <property type="term" value="F:ATP binding"/>
    <property type="evidence" value="ECO:0007669"/>
    <property type="project" value="UniProtKB-UniRule"/>
</dbReference>
<dbReference type="AlphaFoldDB" id="A0A4R6Q103"/>
<dbReference type="EMBL" id="SNXO01000037">
    <property type="protein sequence ID" value="TDP50377.1"/>
    <property type="molecule type" value="Genomic_DNA"/>
</dbReference>
<keyword evidence="7 11" id="KW-0418">Kinase</keyword>
<keyword evidence="5 11" id="KW-0545">Nucleotide biosynthesis</keyword>
<dbReference type="FunFam" id="3.40.50.300:FF:000225">
    <property type="entry name" value="Thymidylate kinase"/>
    <property type="match status" value="1"/>
</dbReference>
<reference evidence="13 14" key="1">
    <citation type="submission" date="2019-03" db="EMBL/GenBank/DDBJ databases">
        <title>Genomic Encyclopedia of Type Strains, Phase IV (KMG-IV): sequencing the most valuable type-strain genomes for metagenomic binning, comparative biology and taxonomic classification.</title>
        <authorList>
            <person name="Goeker M."/>
        </authorList>
    </citation>
    <scope>NUCLEOTIDE SEQUENCE [LARGE SCALE GENOMIC DNA]</scope>
    <source>
        <strain evidence="13 14">DSM 28287</strain>
    </source>
</reference>
<dbReference type="InterPro" id="IPR027417">
    <property type="entry name" value="P-loop_NTPase"/>
</dbReference>
<evidence type="ECO:0000259" key="12">
    <source>
        <dbReference type="Pfam" id="PF02223"/>
    </source>
</evidence>
<gene>
    <name evidence="11" type="primary">tmk</name>
    <name evidence="13" type="ORF">EV211_13712</name>
</gene>
<keyword evidence="14" id="KW-1185">Reference proteome</keyword>
<dbReference type="NCBIfam" id="TIGR00041">
    <property type="entry name" value="DTMP_kinase"/>
    <property type="match status" value="1"/>
</dbReference>
<dbReference type="OrthoDB" id="9774907at2"/>
<comment type="catalytic activity">
    <reaction evidence="9 11">
        <text>dTMP + ATP = dTDP + ADP</text>
        <dbReference type="Rhea" id="RHEA:13517"/>
        <dbReference type="ChEBI" id="CHEBI:30616"/>
        <dbReference type="ChEBI" id="CHEBI:58369"/>
        <dbReference type="ChEBI" id="CHEBI:63528"/>
        <dbReference type="ChEBI" id="CHEBI:456216"/>
        <dbReference type="EC" id="2.7.4.9"/>
    </reaction>
</comment>
<comment type="caution">
    <text evidence="13">The sequence shown here is derived from an EMBL/GenBank/DDBJ whole genome shotgun (WGS) entry which is preliminary data.</text>
</comment>
<dbReference type="Pfam" id="PF02223">
    <property type="entry name" value="Thymidylate_kin"/>
    <property type="match status" value="1"/>
</dbReference>
<dbReference type="EC" id="2.7.4.9" evidence="2 11"/>
<evidence type="ECO:0000256" key="8">
    <source>
        <dbReference type="ARBA" id="ARBA00022840"/>
    </source>
</evidence>
<dbReference type="PANTHER" id="PTHR10344:SF4">
    <property type="entry name" value="UMP-CMP KINASE 2, MITOCHONDRIAL"/>
    <property type="match status" value="1"/>
</dbReference>
<dbReference type="GO" id="GO:0006227">
    <property type="term" value="P:dUDP biosynthetic process"/>
    <property type="evidence" value="ECO:0007669"/>
    <property type="project" value="TreeGrafter"/>
</dbReference>
<dbReference type="GO" id="GO:0005829">
    <property type="term" value="C:cytosol"/>
    <property type="evidence" value="ECO:0007669"/>
    <property type="project" value="TreeGrafter"/>
</dbReference>
<name>A0A4R6Q103_9FIRM</name>
<dbReference type="PROSITE" id="PS01331">
    <property type="entry name" value="THYMIDYLATE_KINASE"/>
    <property type="match status" value="1"/>
</dbReference>
<keyword evidence="8 11" id="KW-0067">ATP-binding</keyword>
<dbReference type="InterPro" id="IPR039430">
    <property type="entry name" value="Thymidylate_kin-like_dom"/>
</dbReference>
<dbReference type="HAMAP" id="MF_00165">
    <property type="entry name" value="Thymidylate_kinase"/>
    <property type="match status" value="1"/>
</dbReference>
<accession>A0A4R6Q103</accession>
<proteinExistence type="inferred from homology"/>
<evidence type="ECO:0000256" key="7">
    <source>
        <dbReference type="ARBA" id="ARBA00022777"/>
    </source>
</evidence>
<evidence type="ECO:0000256" key="11">
    <source>
        <dbReference type="HAMAP-Rule" id="MF_00165"/>
    </source>
</evidence>
<evidence type="ECO:0000256" key="1">
    <source>
        <dbReference type="ARBA" id="ARBA00009776"/>
    </source>
</evidence>
<feature type="domain" description="Thymidylate kinase-like" evidence="12">
    <location>
        <begin position="9"/>
        <end position="196"/>
    </location>
</feature>
<evidence type="ECO:0000256" key="5">
    <source>
        <dbReference type="ARBA" id="ARBA00022727"/>
    </source>
</evidence>
<keyword evidence="4 11" id="KW-0808">Transferase</keyword>
<evidence type="ECO:0000313" key="13">
    <source>
        <dbReference type="EMBL" id="TDP50377.1"/>
    </source>
</evidence>
<evidence type="ECO:0000256" key="6">
    <source>
        <dbReference type="ARBA" id="ARBA00022741"/>
    </source>
</evidence>
<dbReference type="Proteomes" id="UP000295500">
    <property type="component" value="Unassembled WGS sequence"/>
</dbReference>
<evidence type="ECO:0000313" key="14">
    <source>
        <dbReference type="Proteomes" id="UP000295500"/>
    </source>
</evidence>
<evidence type="ECO:0000256" key="4">
    <source>
        <dbReference type="ARBA" id="ARBA00022679"/>
    </source>
</evidence>
<dbReference type="GO" id="GO:0006235">
    <property type="term" value="P:dTTP biosynthetic process"/>
    <property type="evidence" value="ECO:0007669"/>
    <property type="project" value="UniProtKB-UniRule"/>
</dbReference>
<dbReference type="CDD" id="cd01672">
    <property type="entry name" value="TMPK"/>
    <property type="match status" value="1"/>
</dbReference>
<evidence type="ECO:0000256" key="10">
    <source>
        <dbReference type="ARBA" id="ARBA00057735"/>
    </source>
</evidence>
<dbReference type="GO" id="GO:0006233">
    <property type="term" value="P:dTDP biosynthetic process"/>
    <property type="evidence" value="ECO:0007669"/>
    <property type="project" value="InterPro"/>
</dbReference>
<dbReference type="PANTHER" id="PTHR10344">
    <property type="entry name" value="THYMIDYLATE KINASE"/>
    <property type="match status" value="1"/>
</dbReference>
<dbReference type="GO" id="GO:0004798">
    <property type="term" value="F:dTMP kinase activity"/>
    <property type="evidence" value="ECO:0007669"/>
    <property type="project" value="UniProtKB-UniRule"/>
</dbReference>
<sequence>MKRGLFITLEGPDGSGKSTQIGYLKEYFAEKGMECVFTREPGGTDIGEKLRSIILDKDNNEMSDMTEALLYAASRAQHVSQLIGPALDAGKTVVCDRFVDSSIAYQGYGRRLGDCVRVINGYAVMGCMPDVTFLIEVDPKIGKARIDTQDQDRLESEKMRFHNCVYKGYRKMAENEPDRIIPIDGTASREDMRREIAGHLDRLFADRDK</sequence>